<evidence type="ECO:0000313" key="4">
    <source>
        <dbReference type="EMBL" id="RCK34619.1"/>
    </source>
</evidence>
<dbReference type="Pfam" id="PF03602">
    <property type="entry name" value="Cons_hypoth95"/>
    <property type="match status" value="1"/>
</dbReference>
<evidence type="ECO:0000256" key="3">
    <source>
        <dbReference type="SAM" id="MobiDB-lite"/>
    </source>
</evidence>
<keyword evidence="1 4" id="KW-0489">Methyltransferase</keyword>
<dbReference type="GO" id="GO:0008168">
    <property type="term" value="F:methyltransferase activity"/>
    <property type="evidence" value="ECO:0007669"/>
    <property type="project" value="UniProtKB-KW"/>
</dbReference>
<name>A0A367W2Y8_9PROT</name>
<dbReference type="PANTHER" id="PTHR43542">
    <property type="entry name" value="METHYLTRANSFERASE"/>
    <property type="match status" value="1"/>
</dbReference>
<accession>A0A367W2Y8</accession>
<organism evidence="4 5">
    <name type="scientific">Thalassospira profundimaris</name>
    <dbReference type="NCBI Taxonomy" id="502049"/>
    <lineage>
        <taxon>Bacteria</taxon>
        <taxon>Pseudomonadati</taxon>
        <taxon>Pseudomonadota</taxon>
        <taxon>Alphaproteobacteria</taxon>
        <taxon>Rhodospirillales</taxon>
        <taxon>Thalassospiraceae</taxon>
        <taxon>Thalassospira</taxon>
    </lineage>
</organism>
<dbReference type="Proteomes" id="UP000253226">
    <property type="component" value="Unassembled WGS sequence"/>
</dbReference>
<dbReference type="PIRSF" id="PIRSF004553">
    <property type="entry name" value="CHP00095"/>
    <property type="match status" value="1"/>
</dbReference>
<proteinExistence type="predicted"/>
<dbReference type="PANTHER" id="PTHR43542:SF1">
    <property type="entry name" value="METHYLTRANSFERASE"/>
    <property type="match status" value="1"/>
</dbReference>
<keyword evidence="2 4" id="KW-0808">Transferase</keyword>
<dbReference type="CDD" id="cd02440">
    <property type="entry name" value="AdoMet_MTases"/>
    <property type="match status" value="1"/>
</dbReference>
<dbReference type="RefSeq" id="WP_114103157.1">
    <property type="nucleotide sequence ID" value="NZ_JPWF01000010.1"/>
</dbReference>
<sequence length="189" mass="20734">MRIVGGSHRGRVLNAPEGRDTRPTLDRVREALFNILSHASRWYEDDFHPLYDGVVLDAYAGSGALGLEALSRGASRAVFFDTDRKALAIVDQNIETLKVGNKTKVQRADATKPPRAIEPASMIFLDPPYGKELLEPSITALAAAGWIDANTLIIAERDPRDPEIALAGFELCDSRKYGRCQIDIGRMVG</sequence>
<dbReference type="AlphaFoldDB" id="A0A367W2Y8"/>
<feature type="region of interest" description="Disordered" evidence="3">
    <location>
        <begin position="1"/>
        <end position="21"/>
    </location>
</feature>
<dbReference type="NCBIfam" id="TIGR00095">
    <property type="entry name" value="16S rRNA (guanine(966)-N(2))-methyltransferase RsmD"/>
    <property type="match status" value="1"/>
</dbReference>
<dbReference type="GO" id="GO:0031167">
    <property type="term" value="P:rRNA methylation"/>
    <property type="evidence" value="ECO:0007669"/>
    <property type="project" value="InterPro"/>
</dbReference>
<dbReference type="Gene3D" id="3.40.50.150">
    <property type="entry name" value="Vaccinia Virus protein VP39"/>
    <property type="match status" value="1"/>
</dbReference>
<dbReference type="InterPro" id="IPR029063">
    <property type="entry name" value="SAM-dependent_MTases_sf"/>
</dbReference>
<gene>
    <name evidence="4" type="ORF">TH19_15370</name>
</gene>
<dbReference type="InterPro" id="IPR004398">
    <property type="entry name" value="RNA_MeTrfase_RsmD"/>
</dbReference>
<dbReference type="OrthoDB" id="9803017at2"/>
<comment type="caution">
    <text evidence="4">The sequence shown here is derived from an EMBL/GenBank/DDBJ whole genome shotgun (WGS) entry which is preliminary data.</text>
</comment>
<dbReference type="SUPFAM" id="SSF53335">
    <property type="entry name" value="S-adenosyl-L-methionine-dependent methyltransferases"/>
    <property type="match status" value="1"/>
</dbReference>
<evidence type="ECO:0000256" key="1">
    <source>
        <dbReference type="ARBA" id="ARBA00022603"/>
    </source>
</evidence>
<evidence type="ECO:0000256" key="2">
    <source>
        <dbReference type="ARBA" id="ARBA00022679"/>
    </source>
</evidence>
<evidence type="ECO:0000313" key="5">
    <source>
        <dbReference type="Proteomes" id="UP000253226"/>
    </source>
</evidence>
<protein>
    <submittedName>
        <fullName evidence="4">Methyltransferase</fullName>
    </submittedName>
</protein>
<reference evidence="4 5" key="1">
    <citation type="submission" date="2014-07" db="EMBL/GenBank/DDBJ databases">
        <title>Draft genome sequence of Thalassospira profundimaris 35.</title>
        <authorList>
            <person name="Lai Q."/>
            <person name="Shao Z."/>
        </authorList>
    </citation>
    <scope>NUCLEOTIDE SEQUENCE [LARGE SCALE GENOMIC DNA]</scope>
    <source>
        <strain evidence="4 5">35</strain>
    </source>
</reference>
<dbReference type="EMBL" id="JPWF01000010">
    <property type="protein sequence ID" value="RCK34619.1"/>
    <property type="molecule type" value="Genomic_DNA"/>
</dbReference>